<dbReference type="Proteomes" id="UP000232188">
    <property type="component" value="Unassembled WGS sequence"/>
</dbReference>
<dbReference type="EMBL" id="NPDU01000080">
    <property type="protein sequence ID" value="PJZ60071.1"/>
    <property type="molecule type" value="Genomic_DNA"/>
</dbReference>
<protein>
    <submittedName>
        <fullName evidence="1">Uncharacterized protein</fullName>
    </submittedName>
</protein>
<dbReference type="EMBL" id="NPDV01000009">
    <property type="protein sequence ID" value="PJZ52993.1"/>
    <property type="molecule type" value="Genomic_DNA"/>
</dbReference>
<dbReference type="AlphaFoldDB" id="A0A2M9YN76"/>
<evidence type="ECO:0000313" key="4">
    <source>
        <dbReference type="Proteomes" id="UP000232188"/>
    </source>
</evidence>
<dbReference type="Proteomes" id="UP000232149">
    <property type="component" value="Unassembled WGS sequence"/>
</dbReference>
<comment type="caution">
    <text evidence="1">The sequence shown here is derived from an EMBL/GenBank/DDBJ whole genome shotgun (WGS) entry which is preliminary data.</text>
</comment>
<organism evidence="1 4">
    <name type="scientific">Leptospira adleri</name>
    <dbReference type="NCBI Taxonomy" id="2023186"/>
    <lineage>
        <taxon>Bacteria</taxon>
        <taxon>Pseudomonadati</taxon>
        <taxon>Spirochaetota</taxon>
        <taxon>Spirochaetia</taxon>
        <taxon>Leptospirales</taxon>
        <taxon>Leptospiraceae</taxon>
        <taxon>Leptospira</taxon>
    </lineage>
</organism>
<name>A0A2M9YN76_9LEPT</name>
<gene>
    <name evidence="2" type="ORF">CH376_20385</name>
    <name evidence="1" type="ORF">CH380_11235</name>
</gene>
<proteinExistence type="predicted"/>
<accession>A0A2M9YN76</accession>
<keyword evidence="3" id="KW-1185">Reference proteome</keyword>
<reference evidence="3 4" key="1">
    <citation type="submission" date="2017-07" db="EMBL/GenBank/DDBJ databases">
        <title>Leptospira spp. isolated from tropical soils.</title>
        <authorList>
            <person name="Thibeaux R."/>
            <person name="Iraola G."/>
            <person name="Ferres I."/>
            <person name="Bierque E."/>
            <person name="Girault D."/>
            <person name="Soupe-Gilbert M.-E."/>
            <person name="Picardeau M."/>
            <person name="Goarant C."/>
        </authorList>
    </citation>
    <scope>NUCLEOTIDE SEQUENCE [LARGE SCALE GENOMIC DNA]</scope>
    <source>
        <strain evidence="1 4">FH2-B-C1</strain>
        <strain evidence="2 3">FH2-B-D1</strain>
    </source>
</reference>
<evidence type="ECO:0000313" key="2">
    <source>
        <dbReference type="EMBL" id="PJZ60071.1"/>
    </source>
</evidence>
<evidence type="ECO:0000313" key="1">
    <source>
        <dbReference type="EMBL" id="PJZ52993.1"/>
    </source>
</evidence>
<evidence type="ECO:0000313" key="3">
    <source>
        <dbReference type="Proteomes" id="UP000232149"/>
    </source>
</evidence>
<sequence length="84" mass="10004">MIQFFPKQIFDFKKNKFNPYKGKENKSEKGKDPRDFKIRSSGNYFSTTFVLFKLIRLDAKDFKISKLRIRLTKDHLKGINSILV</sequence>